<dbReference type="InterPro" id="IPR013096">
    <property type="entry name" value="Cupin_2"/>
</dbReference>
<dbReference type="EMBL" id="BIXY01000045">
    <property type="protein sequence ID" value="GCF09516.1"/>
    <property type="molecule type" value="Genomic_DNA"/>
</dbReference>
<evidence type="ECO:0000259" key="1">
    <source>
        <dbReference type="Pfam" id="PF07883"/>
    </source>
</evidence>
<reference evidence="2 3" key="1">
    <citation type="submission" date="2019-01" db="EMBL/GenBank/DDBJ databases">
        <title>Draft genome sequence of Dictyobacter sp. Uno17.</title>
        <authorList>
            <person name="Wang C.M."/>
            <person name="Zheng Y."/>
            <person name="Sakai Y."/>
            <person name="Abe K."/>
            <person name="Yokota A."/>
            <person name="Yabe S."/>
        </authorList>
    </citation>
    <scope>NUCLEOTIDE SEQUENCE [LARGE SCALE GENOMIC DNA]</scope>
    <source>
        <strain evidence="2 3">Uno17</strain>
    </source>
</reference>
<dbReference type="Pfam" id="PF07883">
    <property type="entry name" value="Cupin_2"/>
    <property type="match status" value="1"/>
</dbReference>
<accession>A0A5A5TEE4</accession>
<dbReference type="Gene3D" id="2.60.120.10">
    <property type="entry name" value="Jelly Rolls"/>
    <property type="match status" value="1"/>
</dbReference>
<keyword evidence="3" id="KW-1185">Reference proteome</keyword>
<organism evidence="2 3">
    <name type="scientific">Dictyobacter arantiisoli</name>
    <dbReference type="NCBI Taxonomy" id="2014874"/>
    <lineage>
        <taxon>Bacteria</taxon>
        <taxon>Bacillati</taxon>
        <taxon>Chloroflexota</taxon>
        <taxon>Ktedonobacteria</taxon>
        <taxon>Ktedonobacterales</taxon>
        <taxon>Dictyobacteraceae</taxon>
        <taxon>Dictyobacter</taxon>
    </lineage>
</organism>
<comment type="caution">
    <text evidence="2">The sequence shown here is derived from an EMBL/GenBank/DDBJ whole genome shotgun (WGS) entry which is preliminary data.</text>
</comment>
<dbReference type="InterPro" id="IPR014710">
    <property type="entry name" value="RmlC-like_jellyroll"/>
</dbReference>
<evidence type="ECO:0000313" key="3">
    <source>
        <dbReference type="Proteomes" id="UP000322530"/>
    </source>
</evidence>
<dbReference type="InterPro" id="IPR011051">
    <property type="entry name" value="RmlC_Cupin_sf"/>
</dbReference>
<name>A0A5A5TEE4_9CHLR</name>
<feature type="domain" description="Cupin type-2" evidence="1">
    <location>
        <begin position="38"/>
        <end position="110"/>
    </location>
</feature>
<dbReference type="SUPFAM" id="SSF51182">
    <property type="entry name" value="RmlC-like cupins"/>
    <property type="match status" value="1"/>
</dbReference>
<dbReference type="AlphaFoldDB" id="A0A5A5TEE4"/>
<gene>
    <name evidence="2" type="ORF">KDI_30800</name>
</gene>
<sequence>MKDSHFETMSLPEEMQVYAPDGSEIRLLLQMKGGSMCHCTLPPDHISLAGMHQNVEEIWYILEGRGQVWRKSPHGEEETVDVSPGVNLSIPPHTHFQFRATGPEPLRFILTTMPPWPGEQEWIQVAAHWQPSA</sequence>
<dbReference type="Proteomes" id="UP000322530">
    <property type="component" value="Unassembled WGS sequence"/>
</dbReference>
<protein>
    <recommendedName>
        <fullName evidence="1">Cupin type-2 domain-containing protein</fullName>
    </recommendedName>
</protein>
<evidence type="ECO:0000313" key="2">
    <source>
        <dbReference type="EMBL" id="GCF09516.1"/>
    </source>
</evidence>
<dbReference type="RefSeq" id="WP_216368875.1">
    <property type="nucleotide sequence ID" value="NZ_BIXY01000045.1"/>
</dbReference>
<proteinExistence type="predicted"/>